<dbReference type="InterPro" id="IPR009075">
    <property type="entry name" value="AcylCo_DH/oxidase_C"/>
</dbReference>
<dbReference type="EMBL" id="AP011117">
    <property type="protein sequence ID" value="BAH47115.1"/>
    <property type="molecule type" value="Genomic_DNA"/>
</dbReference>
<dbReference type="InterPro" id="IPR006089">
    <property type="entry name" value="Acyl-CoA_DH_CS"/>
</dbReference>
<dbReference type="PANTHER" id="PTHR48083:SF20">
    <property type="entry name" value="LONG-CHAIN SPECIFIC ACYL-COA DEHYDROGENASE, MITOCHONDRIAL"/>
    <property type="match status" value="1"/>
</dbReference>
<dbReference type="InterPro" id="IPR006091">
    <property type="entry name" value="Acyl-CoA_Oxase/DH_mid-dom"/>
</dbReference>
<evidence type="ECO:0000313" key="16">
    <source>
        <dbReference type="Proteomes" id="UP000002212"/>
    </source>
</evidence>
<feature type="domain" description="Acyl-CoA dehydrogenase/oxidase C-terminal" evidence="12">
    <location>
        <begin position="232"/>
        <end position="380"/>
    </location>
</feature>
<dbReference type="Pfam" id="PF02770">
    <property type="entry name" value="Acyl-CoA_dh_M"/>
    <property type="match status" value="1"/>
</dbReference>
<dbReference type="KEGG" id="rop:ROP_pROB02-01020"/>
<dbReference type="Pfam" id="PF02771">
    <property type="entry name" value="Acyl-CoA_dh_N"/>
    <property type="match status" value="1"/>
</dbReference>
<dbReference type="InterPro" id="IPR009100">
    <property type="entry name" value="AcylCoA_DH/oxidase_NM_dom_sf"/>
</dbReference>
<dbReference type="SUPFAM" id="SSF47203">
    <property type="entry name" value="Acyl-CoA dehydrogenase C-terminal domain-like"/>
    <property type="match status" value="1"/>
</dbReference>
<dbReference type="SUPFAM" id="SSF56645">
    <property type="entry name" value="Acyl-CoA dehydrogenase NM domain-like"/>
    <property type="match status" value="1"/>
</dbReference>
<dbReference type="InterPro" id="IPR037069">
    <property type="entry name" value="AcylCoA_DH/ox_N_sf"/>
</dbReference>
<reference evidence="15 16" key="1">
    <citation type="journal article" date="2005" name="J. Biosci. Bioeng.">
        <title>Isolation and characterization of benzene-tolerant Rhodococcus opacus strains.</title>
        <authorList>
            <person name="Na K.S."/>
            <person name="Kuroda A."/>
            <person name="Takiguchi N."/>
            <person name="Ikeda T."/>
            <person name="Ohtake H."/>
            <person name="Kato J."/>
        </authorList>
    </citation>
    <scope>NUCLEOTIDE SEQUENCE [LARGE SCALE GENOMIC DNA]</scope>
    <source>
        <strain evidence="15 16">B4</strain>
        <plasmid evidence="15">pROB02</plasmid>
    </source>
</reference>
<dbReference type="FunFam" id="2.40.110.10:FF:000002">
    <property type="entry name" value="Acyl-CoA dehydrogenase fadE12"/>
    <property type="match status" value="1"/>
</dbReference>
<dbReference type="InterPro" id="IPR036250">
    <property type="entry name" value="AcylCo_DH-like_C"/>
</dbReference>
<dbReference type="PATRIC" id="fig|632772.20.peg.8479"/>
<dbReference type="PROSITE" id="PS00073">
    <property type="entry name" value="ACYL_COA_DH_2"/>
    <property type="match status" value="1"/>
</dbReference>
<evidence type="ECO:0000259" key="13">
    <source>
        <dbReference type="Pfam" id="PF02770"/>
    </source>
</evidence>
<evidence type="ECO:0000256" key="9">
    <source>
        <dbReference type="ARBA" id="ARBA00042660"/>
    </source>
</evidence>
<evidence type="ECO:0000256" key="11">
    <source>
        <dbReference type="RuleBase" id="RU362125"/>
    </source>
</evidence>
<feature type="domain" description="Acyl-CoA oxidase/dehydrogenase middle" evidence="13">
    <location>
        <begin position="125"/>
        <end position="220"/>
    </location>
</feature>
<gene>
    <name evidence="15" type="primary">fadE</name>
    <name evidence="15" type="ordered locus">ROP_pROB02-01020</name>
</gene>
<dbReference type="OrthoDB" id="8876745at2"/>
<dbReference type="Gene3D" id="1.20.140.10">
    <property type="entry name" value="Butyryl-CoA Dehydrogenase, subunit A, domain 3"/>
    <property type="match status" value="1"/>
</dbReference>
<comment type="similarity">
    <text evidence="3 11">Belongs to the acyl-CoA dehydrogenase family.</text>
</comment>
<dbReference type="GO" id="GO:0033539">
    <property type="term" value="P:fatty acid beta-oxidation using acyl-CoA dehydrogenase"/>
    <property type="evidence" value="ECO:0007669"/>
    <property type="project" value="TreeGrafter"/>
</dbReference>
<dbReference type="PANTHER" id="PTHR48083">
    <property type="entry name" value="MEDIUM-CHAIN SPECIFIC ACYL-COA DEHYDROGENASE, MITOCHONDRIAL-RELATED"/>
    <property type="match status" value="1"/>
</dbReference>
<dbReference type="FunFam" id="1.20.140.10:FF:000001">
    <property type="entry name" value="Acyl-CoA dehydrogenase"/>
    <property type="match status" value="1"/>
</dbReference>
<feature type="domain" description="Acyl-CoA dehydrogenase/oxidase N-terminal" evidence="14">
    <location>
        <begin position="8"/>
        <end position="121"/>
    </location>
</feature>
<evidence type="ECO:0000256" key="2">
    <source>
        <dbReference type="ARBA" id="ARBA00005102"/>
    </source>
</evidence>
<evidence type="ECO:0000256" key="1">
    <source>
        <dbReference type="ARBA" id="ARBA00001974"/>
    </source>
</evidence>
<protein>
    <recommendedName>
        <fullName evidence="8">Acyl-[acyl-carrier-protein] dehydrogenase MbtN</fullName>
    </recommendedName>
    <alternativeName>
        <fullName evidence="9">Mycobactin synthase protein N</fullName>
    </alternativeName>
</protein>
<dbReference type="HOGENOM" id="CLU_018204_0_3_11"/>
<dbReference type="InterPro" id="IPR013786">
    <property type="entry name" value="AcylCoA_DH/ox_N"/>
</dbReference>
<evidence type="ECO:0000256" key="6">
    <source>
        <dbReference type="ARBA" id="ARBA00023002"/>
    </source>
</evidence>
<evidence type="ECO:0000256" key="4">
    <source>
        <dbReference type="ARBA" id="ARBA00022630"/>
    </source>
</evidence>
<evidence type="ECO:0000256" key="5">
    <source>
        <dbReference type="ARBA" id="ARBA00022827"/>
    </source>
</evidence>
<organism evidence="15 16">
    <name type="scientific">Rhodococcus opacus (strain B4)</name>
    <dbReference type="NCBI Taxonomy" id="632772"/>
    <lineage>
        <taxon>Bacteria</taxon>
        <taxon>Bacillati</taxon>
        <taxon>Actinomycetota</taxon>
        <taxon>Actinomycetes</taxon>
        <taxon>Mycobacteriales</taxon>
        <taxon>Nocardiaceae</taxon>
        <taxon>Rhodococcus</taxon>
    </lineage>
</organism>
<evidence type="ECO:0000256" key="8">
    <source>
        <dbReference type="ARBA" id="ARBA00040394"/>
    </source>
</evidence>
<dbReference type="InterPro" id="IPR046373">
    <property type="entry name" value="Acyl-CoA_Oxase/DH_mid-dom_sf"/>
</dbReference>
<evidence type="ECO:0000256" key="3">
    <source>
        <dbReference type="ARBA" id="ARBA00009347"/>
    </source>
</evidence>
<accession>C1BDR2</accession>
<keyword evidence="6 11" id="KW-0560">Oxidoreductase</keyword>
<dbReference type="InterPro" id="IPR050741">
    <property type="entry name" value="Acyl-CoA_dehydrogenase"/>
</dbReference>
<keyword evidence="4 11" id="KW-0285">Flavoprotein</keyword>
<comment type="function">
    <text evidence="7">Catalyzes the dehydrogenation at the alpha-beta position of ACP-bound acyl chains. This results in the introduction of a double bond in the lipidic chain, which is further transferred to the epsilon-amino group of lysine residue in the mycobactin core by MbtK.</text>
</comment>
<reference evidence="15 16" key="2">
    <citation type="submission" date="2009-03" db="EMBL/GenBank/DDBJ databases">
        <title>Comparison of the complete genome sequences of Rhodococcus erythropolis PR4 and Rhodococcus opacus B4.</title>
        <authorList>
            <person name="Takarada H."/>
            <person name="Sekine M."/>
            <person name="Hosoyama A."/>
            <person name="Yamada R."/>
            <person name="Fujisawa T."/>
            <person name="Omata S."/>
            <person name="Shimizu A."/>
            <person name="Tsukatani N."/>
            <person name="Tanikawa S."/>
            <person name="Fujita N."/>
            <person name="Harayama S."/>
        </authorList>
    </citation>
    <scope>NUCLEOTIDE SEQUENCE [LARGE SCALE GENOMIC DNA]</scope>
    <source>
        <strain evidence="15 16">B4</strain>
        <plasmid evidence="15 16">pROB02</plasmid>
    </source>
</reference>
<evidence type="ECO:0000259" key="14">
    <source>
        <dbReference type="Pfam" id="PF02771"/>
    </source>
</evidence>
<dbReference type="Pfam" id="PF00441">
    <property type="entry name" value="Acyl-CoA_dh_1"/>
    <property type="match status" value="1"/>
</dbReference>
<keyword evidence="5 11" id="KW-0274">FAD</keyword>
<dbReference type="Gene3D" id="1.10.540.10">
    <property type="entry name" value="Acyl-CoA dehydrogenase/oxidase, N-terminal domain"/>
    <property type="match status" value="1"/>
</dbReference>
<evidence type="ECO:0000256" key="7">
    <source>
        <dbReference type="ARBA" id="ARBA00037085"/>
    </source>
</evidence>
<dbReference type="GO" id="GO:0005737">
    <property type="term" value="C:cytoplasm"/>
    <property type="evidence" value="ECO:0007669"/>
    <property type="project" value="TreeGrafter"/>
</dbReference>
<dbReference type="Gene3D" id="2.40.110.10">
    <property type="entry name" value="Butyryl-CoA Dehydrogenase, subunit A, domain 2"/>
    <property type="match status" value="1"/>
</dbReference>
<dbReference type="RefSeq" id="WP_012687155.1">
    <property type="nucleotide sequence ID" value="NC_012521.1"/>
</dbReference>
<comment type="catalytic activity">
    <reaction evidence="10">
        <text>a 2,3-saturated acyl-CoA + A = a 2,3-dehydroacyl-CoA + AH2</text>
        <dbReference type="Rhea" id="RHEA:48608"/>
        <dbReference type="ChEBI" id="CHEBI:13193"/>
        <dbReference type="ChEBI" id="CHEBI:17499"/>
        <dbReference type="ChEBI" id="CHEBI:60015"/>
        <dbReference type="ChEBI" id="CHEBI:65111"/>
    </reaction>
</comment>
<keyword evidence="15" id="KW-0614">Plasmid</keyword>
<evidence type="ECO:0000256" key="10">
    <source>
        <dbReference type="ARBA" id="ARBA00052546"/>
    </source>
</evidence>
<dbReference type="GO" id="GO:0050660">
    <property type="term" value="F:flavin adenine dinucleotide binding"/>
    <property type="evidence" value="ECO:0007669"/>
    <property type="project" value="InterPro"/>
</dbReference>
<geneLocation type="plasmid" evidence="15 16">
    <name>pROB02</name>
</geneLocation>
<comment type="pathway">
    <text evidence="2">Siderophore biosynthesis; mycobactin biosynthesis.</text>
</comment>
<sequence length="388" mass="42743">MQRTFFEEDHQAYRETVREFLAREVEPHYERWETERLIDRSAWLAAGKSGIVGLAIPEAYGGSGVTDYRFRNVVAEEIARTGTTSFGAGMSLQDDVALPYIIDLGTDDQKQRWLPGMAAGELIGAIAMTEPGTGSDLQGIKTTAVRDGDDWILTGQKTFITNGIHSDVVIVVARTDPSARARGFSLLVVERDMPGFTRGRKLHKVGLAGQDTAELSFDQVRVPGSNLLGTEGRGFLYLMEHLPLERTSIAVTSITGARAAYEWTKNYVFERSAFGAPIGDLQNTRFALAEMLTEIEVTQSHIDRCVLALNAGELTAVDAAKAKWWASELQKRVVDRCVQLHGGYGYMLEYPIGRAYVDTRVHTIYGGTTEIMKEIIGRDIAADMSAPA</sequence>
<evidence type="ECO:0000259" key="12">
    <source>
        <dbReference type="Pfam" id="PF00441"/>
    </source>
</evidence>
<evidence type="ECO:0000313" key="15">
    <source>
        <dbReference type="EMBL" id="BAH47115.1"/>
    </source>
</evidence>
<proteinExistence type="inferred from homology"/>
<dbReference type="AlphaFoldDB" id="C1BDR2"/>
<dbReference type="Proteomes" id="UP000002212">
    <property type="component" value="Plasmid pROB02"/>
</dbReference>
<comment type="cofactor">
    <cofactor evidence="1 11">
        <name>FAD</name>
        <dbReference type="ChEBI" id="CHEBI:57692"/>
    </cofactor>
</comment>
<dbReference type="GO" id="GO:0003995">
    <property type="term" value="F:acyl-CoA dehydrogenase activity"/>
    <property type="evidence" value="ECO:0007669"/>
    <property type="project" value="InterPro"/>
</dbReference>
<name>C1BDR2_RHOOB</name>